<name>A0A284VPT4_9EURY</name>
<dbReference type="STRING" id="1392998.ANME2D_01735"/>
<gene>
    <name evidence="3" type="ORF">MNV_270003</name>
</gene>
<reference evidence="4" key="1">
    <citation type="submission" date="2017-06" db="EMBL/GenBank/DDBJ databases">
        <authorList>
            <person name="Cremers G."/>
        </authorList>
    </citation>
    <scope>NUCLEOTIDE SEQUENCE [LARGE SCALE GENOMIC DNA]</scope>
</reference>
<dbReference type="Pfam" id="PF23442">
    <property type="entry name" value="DUF7125"/>
    <property type="match status" value="1"/>
</dbReference>
<sequence length="265" mass="29722">MADEKKATLVQMTAPQQTKVATAPDIKIAVPEQVNRSTAISILDRTLGGGLPSGSVVYIFADAKSMAEVFLYQFTQARKTYYFTAERHPKYVMNDIKNYGFKPDNITFVDIYSAYYITAQGEMVDNIGNEFVDAKIVEFTESNLKKITAEGSADINLIFDSFSFYLNLNVNPGAIKRLMNVVYEATKKLNCLSFLYGLKDTHERNLENEILKSCDVIFEVDIEKNSEKISSLLSIPKLRGRVPSSEMLKFKVGEGIQIDTTKDIA</sequence>
<dbReference type="EMBL" id="FZMP01000171">
    <property type="protein sequence ID" value="SNQ61228.1"/>
    <property type="molecule type" value="Genomic_DNA"/>
</dbReference>
<dbReference type="Gene3D" id="3.40.50.300">
    <property type="entry name" value="P-loop containing nucleotide triphosphate hydrolases"/>
    <property type="match status" value="1"/>
</dbReference>
<evidence type="ECO:0000256" key="2">
    <source>
        <dbReference type="ARBA" id="ARBA00022840"/>
    </source>
</evidence>
<protein>
    <submittedName>
        <fullName evidence="3">Uncharacterized protein</fullName>
    </submittedName>
</protein>
<accession>A0A284VPT4</accession>
<keyword evidence="2" id="KW-0067">ATP-binding</keyword>
<dbReference type="SUPFAM" id="SSF52540">
    <property type="entry name" value="P-loop containing nucleoside triphosphate hydrolases"/>
    <property type="match status" value="1"/>
</dbReference>
<dbReference type="PANTHER" id="PTHR43637">
    <property type="entry name" value="UPF0273 PROTEIN TM_0370"/>
    <property type="match status" value="1"/>
</dbReference>
<keyword evidence="4" id="KW-1185">Reference proteome</keyword>
<dbReference type="InterPro" id="IPR055549">
    <property type="entry name" value="DUF7125"/>
</dbReference>
<dbReference type="RefSeq" id="WP_096205935.1">
    <property type="nucleotide sequence ID" value="NZ_FZMP01000171.1"/>
</dbReference>
<dbReference type="OrthoDB" id="49711at2157"/>
<evidence type="ECO:0000313" key="4">
    <source>
        <dbReference type="Proteomes" id="UP000218615"/>
    </source>
</evidence>
<keyword evidence="1" id="KW-0547">Nucleotide-binding</keyword>
<dbReference type="PANTHER" id="PTHR43637:SF2">
    <property type="entry name" value="PROTEIN GVPD 1"/>
    <property type="match status" value="1"/>
</dbReference>
<evidence type="ECO:0000313" key="3">
    <source>
        <dbReference type="EMBL" id="SNQ61228.1"/>
    </source>
</evidence>
<dbReference type="GO" id="GO:0005524">
    <property type="term" value="F:ATP binding"/>
    <property type="evidence" value="ECO:0007669"/>
    <property type="project" value="UniProtKB-KW"/>
</dbReference>
<proteinExistence type="predicted"/>
<dbReference type="InterPro" id="IPR027417">
    <property type="entry name" value="P-loop_NTPase"/>
</dbReference>
<dbReference type="Proteomes" id="UP000218615">
    <property type="component" value="Unassembled WGS sequence"/>
</dbReference>
<evidence type="ECO:0000256" key="1">
    <source>
        <dbReference type="ARBA" id="ARBA00022741"/>
    </source>
</evidence>
<dbReference type="AlphaFoldDB" id="A0A284VPT4"/>
<organism evidence="3 4">
    <name type="scientific">Candidatus Methanoperedens nitratireducens</name>
    <dbReference type="NCBI Taxonomy" id="1392998"/>
    <lineage>
        <taxon>Archaea</taxon>
        <taxon>Methanobacteriati</taxon>
        <taxon>Methanobacteriota</taxon>
        <taxon>Stenosarchaea group</taxon>
        <taxon>Methanomicrobia</taxon>
        <taxon>Methanosarcinales</taxon>
        <taxon>ANME-2 cluster</taxon>
        <taxon>Candidatus Methanoperedentaceae</taxon>
        <taxon>Candidatus Methanoperedens</taxon>
    </lineage>
</organism>